<dbReference type="SUPFAM" id="SSF46689">
    <property type="entry name" value="Homeodomain-like"/>
    <property type="match status" value="2"/>
</dbReference>
<dbReference type="AlphaFoldDB" id="A0A9W6FFF0"/>
<dbReference type="EMBL" id="BSBO01000031">
    <property type="protein sequence ID" value="GLG05561.1"/>
    <property type="molecule type" value="Genomic_DNA"/>
</dbReference>
<accession>A0A9W6FFF0</accession>
<gene>
    <name evidence="5" type="ORF">Selli1_27350</name>
</gene>
<dbReference type="InterPro" id="IPR013096">
    <property type="entry name" value="Cupin_2"/>
</dbReference>
<dbReference type="PRINTS" id="PR00032">
    <property type="entry name" value="HTHARAC"/>
</dbReference>
<keyword evidence="2" id="KW-0238">DNA-binding</keyword>
<feature type="domain" description="HTH araC/xylS-type" evidence="4">
    <location>
        <begin position="163"/>
        <end position="261"/>
    </location>
</feature>
<evidence type="ECO:0000256" key="1">
    <source>
        <dbReference type="ARBA" id="ARBA00023015"/>
    </source>
</evidence>
<keyword evidence="3" id="KW-0804">Transcription</keyword>
<dbReference type="PANTHER" id="PTHR43280">
    <property type="entry name" value="ARAC-FAMILY TRANSCRIPTIONAL REGULATOR"/>
    <property type="match status" value="1"/>
</dbReference>
<evidence type="ECO:0000259" key="4">
    <source>
        <dbReference type="PROSITE" id="PS01124"/>
    </source>
</evidence>
<dbReference type="SUPFAM" id="SSF51182">
    <property type="entry name" value="RmlC-like cupins"/>
    <property type="match status" value="1"/>
</dbReference>
<dbReference type="InterPro" id="IPR011051">
    <property type="entry name" value="RmlC_Cupin_sf"/>
</dbReference>
<dbReference type="Gene3D" id="2.60.120.10">
    <property type="entry name" value="Jelly Rolls"/>
    <property type="match status" value="1"/>
</dbReference>
<dbReference type="SMART" id="SM00342">
    <property type="entry name" value="HTH_ARAC"/>
    <property type="match status" value="1"/>
</dbReference>
<evidence type="ECO:0000256" key="3">
    <source>
        <dbReference type="ARBA" id="ARBA00023163"/>
    </source>
</evidence>
<dbReference type="PROSITE" id="PS01124">
    <property type="entry name" value="HTH_ARAC_FAMILY_2"/>
    <property type="match status" value="1"/>
</dbReference>
<keyword evidence="6" id="KW-1185">Reference proteome</keyword>
<dbReference type="InterPro" id="IPR018060">
    <property type="entry name" value="HTH_AraC"/>
</dbReference>
<name>A0A9W6FFF0_9FIRM</name>
<dbReference type="InterPro" id="IPR020449">
    <property type="entry name" value="Tscrpt_reg_AraC-type_HTH"/>
</dbReference>
<dbReference type="InterPro" id="IPR014710">
    <property type="entry name" value="RmlC-like_jellyroll"/>
</dbReference>
<proteinExistence type="predicted"/>
<dbReference type="Gene3D" id="1.10.10.60">
    <property type="entry name" value="Homeodomain-like"/>
    <property type="match status" value="2"/>
</dbReference>
<evidence type="ECO:0000313" key="6">
    <source>
        <dbReference type="Proteomes" id="UP001145145"/>
    </source>
</evidence>
<dbReference type="RefSeq" id="WP_138373429.1">
    <property type="nucleotide sequence ID" value="NZ_BSBO01000031.1"/>
</dbReference>
<dbReference type="Pfam" id="PF12833">
    <property type="entry name" value="HTH_18"/>
    <property type="match status" value="1"/>
</dbReference>
<dbReference type="GO" id="GO:0003700">
    <property type="term" value="F:DNA-binding transcription factor activity"/>
    <property type="evidence" value="ECO:0007669"/>
    <property type="project" value="InterPro"/>
</dbReference>
<evidence type="ECO:0000256" key="2">
    <source>
        <dbReference type="ARBA" id="ARBA00023125"/>
    </source>
</evidence>
<protein>
    <recommendedName>
        <fullName evidence="4">HTH araC/xylS-type domain-containing protein</fullName>
    </recommendedName>
</protein>
<organism evidence="5 6">
    <name type="scientific">Sellimonas catena</name>
    <dbReference type="NCBI Taxonomy" id="2994035"/>
    <lineage>
        <taxon>Bacteria</taxon>
        <taxon>Bacillati</taxon>
        <taxon>Bacillota</taxon>
        <taxon>Clostridia</taxon>
        <taxon>Lachnospirales</taxon>
        <taxon>Lachnospiraceae</taxon>
        <taxon>Sellimonas</taxon>
    </lineage>
</organism>
<sequence length="267" mass="30099">MHFFYELKESSMEIEKKTSVHVPPHLHRSLECIFVTSGTLELGIGTELFHMNTGDFGIVFPEQIHHYQVFDSAFCQAVYLLAAPSLSGPFSDHLQNFVPEYPVLSAANVHPDITYALQSLLNLGTPAWTSVLCQSYTQIILSRTLPLFSLQPKKDLTGQDIVFDAVSYMAGHFTEELSLSRMAKDLGYSQFALSRVFSSVFHTNFNQYLNDLRLNCALGLLKNTSLPVTELAMNAGFTSLRTFNRAFKERFHMSPREYRKQQAAPGS</sequence>
<comment type="caution">
    <text evidence="5">The sequence shown here is derived from an EMBL/GenBank/DDBJ whole genome shotgun (WGS) entry which is preliminary data.</text>
</comment>
<dbReference type="PANTHER" id="PTHR43280:SF2">
    <property type="entry name" value="HTH-TYPE TRANSCRIPTIONAL REGULATOR EXSA"/>
    <property type="match status" value="1"/>
</dbReference>
<dbReference type="InterPro" id="IPR009057">
    <property type="entry name" value="Homeodomain-like_sf"/>
</dbReference>
<dbReference type="GO" id="GO:0043565">
    <property type="term" value="F:sequence-specific DNA binding"/>
    <property type="evidence" value="ECO:0007669"/>
    <property type="project" value="InterPro"/>
</dbReference>
<evidence type="ECO:0000313" key="5">
    <source>
        <dbReference type="EMBL" id="GLG05561.1"/>
    </source>
</evidence>
<dbReference type="Pfam" id="PF07883">
    <property type="entry name" value="Cupin_2"/>
    <property type="match status" value="1"/>
</dbReference>
<reference evidence="5 6" key="1">
    <citation type="journal article" date="2023" name="Int. J. Syst. Evol. Microbiol.">
        <title>Sellimonas catena sp. nov., isolated from human faeces.</title>
        <authorList>
            <person name="Hisatomi A."/>
            <person name="Ohkuma M."/>
            <person name="Sakamoto M."/>
        </authorList>
    </citation>
    <scope>NUCLEOTIDE SEQUENCE [LARGE SCALE GENOMIC DNA]</scope>
    <source>
        <strain evidence="5 6">12EGH17</strain>
    </source>
</reference>
<keyword evidence="1" id="KW-0805">Transcription regulation</keyword>
<dbReference type="Proteomes" id="UP001145145">
    <property type="component" value="Unassembled WGS sequence"/>
</dbReference>